<dbReference type="Gene3D" id="3.90.176.10">
    <property type="entry name" value="Toxin ADP-ribosyltransferase, Chain A, domain 1"/>
    <property type="match status" value="1"/>
</dbReference>
<gene>
    <name evidence="6" type="primary">vgrG</name>
</gene>
<dbReference type="EMBL" id="MH588402">
    <property type="protein sequence ID" value="QBK46718.1"/>
    <property type="molecule type" value="Genomic_DNA"/>
</dbReference>
<dbReference type="Gene3D" id="2.30.110.50">
    <property type="match status" value="1"/>
</dbReference>
<feature type="domain" description="Gp5/Type VI secretion system Vgr protein OB-fold" evidence="4">
    <location>
        <begin position="390"/>
        <end position="456"/>
    </location>
</feature>
<dbReference type="Pfam" id="PF03496">
    <property type="entry name" value="ADPrib_exo_Tox"/>
    <property type="match status" value="1"/>
</dbReference>
<dbReference type="SUPFAM" id="SSF69349">
    <property type="entry name" value="Phage fibre proteins"/>
    <property type="match status" value="1"/>
</dbReference>
<dbReference type="InterPro" id="IPR003540">
    <property type="entry name" value="ADP-ribosyltransferase"/>
</dbReference>
<proteinExistence type="inferred from homology"/>
<protein>
    <submittedName>
        <fullName evidence="6">VgrG</fullName>
    </submittedName>
</protein>
<dbReference type="InterPro" id="IPR054030">
    <property type="entry name" value="Gp5_Vgr_C"/>
</dbReference>
<dbReference type="NCBIfam" id="TIGR01646">
    <property type="entry name" value="vgr_GE"/>
    <property type="match status" value="1"/>
</dbReference>
<dbReference type="Pfam" id="PF22178">
    <property type="entry name" value="Gp5_trimer_C"/>
    <property type="match status" value="1"/>
</dbReference>
<dbReference type="PANTHER" id="PTHR32305:SF11">
    <property type="entry name" value="TYPE VI SECRETION SYSTEM SPIKE PROTEIN VGRG3"/>
    <property type="match status" value="1"/>
</dbReference>
<dbReference type="SUPFAM" id="SSF56399">
    <property type="entry name" value="ADP-ribosylation"/>
    <property type="match status" value="1"/>
</dbReference>
<feature type="domain" description="Gp5/Type VI secretion system Vgr C-terminal trimerisation" evidence="5">
    <location>
        <begin position="474"/>
        <end position="578"/>
    </location>
</feature>
<comment type="similarity">
    <text evidence="1">Belongs to the VgrG protein family.</text>
</comment>
<dbReference type="SUPFAM" id="SSF69279">
    <property type="entry name" value="Phage tail proteins"/>
    <property type="match status" value="2"/>
</dbReference>
<dbReference type="InterPro" id="IPR037026">
    <property type="entry name" value="Vgr_OB-fold_dom_sf"/>
</dbReference>
<evidence type="ECO:0000259" key="5">
    <source>
        <dbReference type="Pfam" id="PF22178"/>
    </source>
</evidence>
<dbReference type="Gene3D" id="3.55.50.10">
    <property type="entry name" value="Baseplate protein-like domains"/>
    <property type="match status" value="1"/>
</dbReference>
<dbReference type="InterPro" id="IPR017847">
    <property type="entry name" value="T6SS_RhsGE_Vgr_subset"/>
</dbReference>
<reference evidence="6" key="1">
    <citation type="submission" date="2018-07" db="EMBL/GenBank/DDBJ databases">
        <authorList>
            <person name="Wang S."/>
        </authorList>
    </citation>
    <scope>NUCLEOTIDE SEQUENCE</scope>
    <source>
        <strain evidence="6">B11</strain>
    </source>
</reference>
<dbReference type="Pfam" id="PF04717">
    <property type="entry name" value="Phage_base_V"/>
    <property type="match status" value="1"/>
</dbReference>
<evidence type="ECO:0000259" key="3">
    <source>
        <dbReference type="Pfam" id="PF03496"/>
    </source>
</evidence>
<evidence type="ECO:0000256" key="2">
    <source>
        <dbReference type="SAM" id="MobiDB-lite"/>
    </source>
</evidence>
<dbReference type="NCBIfam" id="TIGR03361">
    <property type="entry name" value="VI_Rhs_Vgr"/>
    <property type="match status" value="1"/>
</dbReference>
<evidence type="ECO:0000259" key="4">
    <source>
        <dbReference type="Pfam" id="PF04717"/>
    </source>
</evidence>
<feature type="region of interest" description="Disordered" evidence="2">
    <location>
        <begin position="677"/>
        <end position="719"/>
    </location>
</feature>
<dbReference type="PROSITE" id="PS51996">
    <property type="entry name" value="TR_MART"/>
    <property type="match status" value="1"/>
</dbReference>
<dbReference type="GO" id="GO:0005576">
    <property type="term" value="C:extracellular region"/>
    <property type="evidence" value="ECO:0007669"/>
    <property type="project" value="InterPro"/>
</dbReference>
<organism evidence="6">
    <name type="scientific">Aeromonas hydrophila</name>
    <dbReference type="NCBI Taxonomy" id="644"/>
    <lineage>
        <taxon>Bacteria</taxon>
        <taxon>Pseudomonadati</taxon>
        <taxon>Pseudomonadota</taxon>
        <taxon>Gammaproteobacteria</taxon>
        <taxon>Aeromonadales</taxon>
        <taxon>Aeromonadaceae</taxon>
        <taxon>Aeromonas</taxon>
    </lineage>
</organism>
<name>A0A481XTL2_AERHY</name>
<dbReference type="InterPro" id="IPR006531">
    <property type="entry name" value="Gp5/Vgr_OB"/>
</dbReference>
<dbReference type="PANTHER" id="PTHR32305">
    <property type="match status" value="1"/>
</dbReference>
<sequence>MADSTGLQFTVKVGALPESTFVVAEFALDEALNRPFNLRLELASAQPDIDFGAVLDQPCELLVWYNGELQRRVCGVVSDFAQGDSGFRRTRYQLLVQPALWRLSLRQNSRIFQAQKPDEILSILLQEHGITDYAFALKNEHAKREYCVQYRETDLDFVNRLAAEEGMFYFHEFEAGKHRIVFADDAAALTAGPELFFNLGNRSLEQGPYVRQFHYREAVRPSDVELKDYSFKTPAYGLSHKKQGAELEHQRDTYQHFDYPGRYKEDPSGKAFAQHRLDALRNDAVAGKAKSNCAALQPGQSFSLTEHPNGSLNTDWQIVRIQHTGLQPQALEEEGGSGPTVYHNEFGVVKASTTWRARIGSPEAPHKPMVDGPQIAMVVGPEGEEIYCDEHGRVKLQFPWDRYGSSNDLSSCWVRVSQGWAGGQYGMMAIPRIGHEVIVSFLEGDPDQPIVTGRTYHATNRSPYELPANKTRTVLRTETHQGEGFNELRFEDQAAQEEIYIHGQKDLNVLIENDAAWHIKHDEHRDIDNERVTRIKANDHLTVEGEKRDQIKADYSLTVDASLHQKLGQSLLVEAGSEVHHKAGMKIVMEAGAELTLKVGGSFVKLDAGGVTLSGGSIKMNSGGSPGSGSGWGGKAPVLPGNVEVPTPPPATLPAPAIHKSMASMAPLAKPCPAAPLPVPPPPAGGPPAPPPAPPQLAGGAGMPPPPPPVAVKGEGKKPAKKWATVEISKADEALRYYSAQGYTLLNNYLRDRPYKQREAIDTLLSRSYLNDEPTSAGEFDKAMKAYVADVEAGLAKLPASPELSFVYRGLALDKPELAALKEQFTGVGNIVVEPGFMSTSPDKAWVNDTLLRIRLPAGHGGRLLGEAAHFKGEAEMLFPTQTRLRVDRVVSSMSGDFDSLLNTIPTSDNASDNRSRIKRLIEVSVL</sequence>
<dbReference type="Gene3D" id="4.10.220.110">
    <property type="match status" value="1"/>
</dbReference>
<dbReference type="Pfam" id="PF05954">
    <property type="entry name" value="Phage_GPD"/>
    <property type="match status" value="1"/>
</dbReference>
<evidence type="ECO:0000256" key="1">
    <source>
        <dbReference type="ARBA" id="ARBA00005558"/>
    </source>
</evidence>
<dbReference type="InterPro" id="IPR006533">
    <property type="entry name" value="T6SS_Vgr_RhsGE"/>
</dbReference>
<dbReference type="InterPro" id="IPR050708">
    <property type="entry name" value="T6SS_VgrG/RHS"/>
</dbReference>
<feature type="domain" description="ADP ribosyltransferase" evidence="3">
    <location>
        <begin position="716"/>
        <end position="894"/>
    </location>
</feature>
<dbReference type="Gene3D" id="2.40.50.230">
    <property type="entry name" value="Gp5 N-terminal domain"/>
    <property type="match status" value="1"/>
</dbReference>
<accession>A0A481XTL2</accession>
<feature type="compositionally biased region" description="Pro residues" evidence="2">
    <location>
        <begin position="677"/>
        <end position="695"/>
    </location>
</feature>
<dbReference type="SUPFAM" id="SSF69255">
    <property type="entry name" value="gp5 N-terminal domain-like"/>
    <property type="match status" value="1"/>
</dbReference>
<evidence type="ECO:0000313" key="6">
    <source>
        <dbReference type="EMBL" id="QBK46718.1"/>
    </source>
</evidence>
<dbReference type="AlphaFoldDB" id="A0A481XTL2"/>